<evidence type="ECO:0000313" key="3">
    <source>
        <dbReference type="Proteomes" id="UP000714915"/>
    </source>
</evidence>
<accession>A0A955RLX2</accession>
<evidence type="ECO:0000256" key="1">
    <source>
        <dbReference type="SAM" id="Phobius"/>
    </source>
</evidence>
<reference evidence="2" key="1">
    <citation type="submission" date="2020-04" db="EMBL/GenBank/DDBJ databases">
        <authorList>
            <person name="Zhang T."/>
        </authorList>
    </citation>
    <scope>NUCLEOTIDE SEQUENCE</scope>
    <source>
        <strain evidence="2">HKST-UBA09</strain>
    </source>
</reference>
<dbReference type="Pfam" id="PF04298">
    <property type="entry name" value="Zn_peptidase_2"/>
    <property type="match status" value="1"/>
</dbReference>
<dbReference type="Proteomes" id="UP000714915">
    <property type="component" value="Unassembled WGS sequence"/>
</dbReference>
<organism evidence="2 3">
    <name type="scientific">Candidatus Dojkabacteria bacterium</name>
    <dbReference type="NCBI Taxonomy" id="2099670"/>
    <lineage>
        <taxon>Bacteria</taxon>
        <taxon>Candidatus Dojkabacteria</taxon>
    </lineage>
</organism>
<keyword evidence="1" id="KW-0812">Transmembrane</keyword>
<sequence length="230" mass="24751">MIFDPVYLIFIIPGLIVGLLAQFFLWYAYGRFSRVSASSGVTGFDAAKIINEGEGFGVEFITTPGKLNDHYNPVSHVVNISSDNATNSSVASIAVVAHEFGHVQQKINASSLFSIRSALVPAVNLGSNLGYILIVIGIVLSFFELSVVGLALFSLTTIFSLVTLPIEIDASRRGLNLLFFLLKKYNLVAVDQMGGARAVLSAAAMTYVAALISSLGQLLYFFMRVQGSKN</sequence>
<dbReference type="AlphaFoldDB" id="A0A955RLX2"/>
<feature type="transmembrane region" description="Helical" evidence="1">
    <location>
        <begin position="6"/>
        <end position="29"/>
    </location>
</feature>
<comment type="caution">
    <text evidence="2">The sequence shown here is derived from an EMBL/GenBank/DDBJ whole genome shotgun (WGS) entry which is preliminary data.</text>
</comment>
<proteinExistence type="predicted"/>
<keyword evidence="1" id="KW-0472">Membrane</keyword>
<dbReference type="InterPro" id="IPR007395">
    <property type="entry name" value="Zn_peptidase_2"/>
</dbReference>
<dbReference type="EMBL" id="JAGQLF010000015">
    <property type="protein sequence ID" value="MCA9386772.1"/>
    <property type="molecule type" value="Genomic_DNA"/>
</dbReference>
<name>A0A955RLX2_9BACT</name>
<dbReference type="PANTHER" id="PTHR36434:SF1">
    <property type="entry name" value="MEMBRANE PROTEASE YUGP-RELATED"/>
    <property type="match status" value="1"/>
</dbReference>
<keyword evidence="1" id="KW-1133">Transmembrane helix</keyword>
<gene>
    <name evidence="2" type="ORF">KC669_01935</name>
</gene>
<protein>
    <submittedName>
        <fullName evidence="2">Zinc metallopeptidase</fullName>
    </submittedName>
</protein>
<reference evidence="2" key="2">
    <citation type="journal article" date="2021" name="Microbiome">
        <title>Successional dynamics and alternative stable states in a saline activated sludge microbial community over 9 years.</title>
        <authorList>
            <person name="Wang Y."/>
            <person name="Ye J."/>
            <person name="Ju F."/>
            <person name="Liu L."/>
            <person name="Boyd J.A."/>
            <person name="Deng Y."/>
            <person name="Parks D.H."/>
            <person name="Jiang X."/>
            <person name="Yin X."/>
            <person name="Woodcroft B.J."/>
            <person name="Tyson G.W."/>
            <person name="Hugenholtz P."/>
            <person name="Polz M.F."/>
            <person name="Zhang T."/>
        </authorList>
    </citation>
    <scope>NUCLEOTIDE SEQUENCE</scope>
    <source>
        <strain evidence="2">HKST-UBA09</strain>
    </source>
</reference>
<feature type="transmembrane region" description="Helical" evidence="1">
    <location>
        <begin position="198"/>
        <end position="222"/>
    </location>
</feature>
<evidence type="ECO:0000313" key="2">
    <source>
        <dbReference type="EMBL" id="MCA9386772.1"/>
    </source>
</evidence>
<dbReference type="PANTHER" id="PTHR36434">
    <property type="entry name" value="MEMBRANE PROTEASE YUGP-RELATED"/>
    <property type="match status" value="1"/>
</dbReference>